<reference evidence="1" key="3">
    <citation type="submission" date="2015-02" db="UniProtKB">
        <authorList>
            <consortium name="EnsemblProtists"/>
        </authorList>
    </citation>
    <scope>IDENTIFICATION</scope>
    <source>
        <strain evidence="1">DAOM BR144</strain>
    </source>
</reference>
<evidence type="ECO:0000313" key="1">
    <source>
        <dbReference type="EnsemblProtists" id="PYU1_T013995"/>
    </source>
</evidence>
<dbReference type="STRING" id="431595.K3X9U6"/>
<reference evidence="2" key="1">
    <citation type="journal article" date="2010" name="Genome Biol.">
        <title>Genome sequence of the necrotrophic plant pathogen Pythium ultimum reveals original pathogenicity mechanisms and effector repertoire.</title>
        <authorList>
            <person name="Levesque C.A."/>
            <person name="Brouwer H."/>
            <person name="Cano L."/>
            <person name="Hamilton J.P."/>
            <person name="Holt C."/>
            <person name="Huitema E."/>
            <person name="Raffaele S."/>
            <person name="Robideau G.P."/>
            <person name="Thines M."/>
            <person name="Win J."/>
            <person name="Zerillo M.M."/>
            <person name="Beakes G.W."/>
            <person name="Boore J.L."/>
            <person name="Busam D."/>
            <person name="Dumas B."/>
            <person name="Ferriera S."/>
            <person name="Fuerstenberg S.I."/>
            <person name="Gachon C.M."/>
            <person name="Gaulin E."/>
            <person name="Govers F."/>
            <person name="Grenville-Briggs L."/>
            <person name="Horner N."/>
            <person name="Hostetler J."/>
            <person name="Jiang R.H."/>
            <person name="Johnson J."/>
            <person name="Krajaejun T."/>
            <person name="Lin H."/>
            <person name="Meijer H.J."/>
            <person name="Moore B."/>
            <person name="Morris P."/>
            <person name="Phuntmart V."/>
            <person name="Puiu D."/>
            <person name="Shetty J."/>
            <person name="Stajich J.E."/>
            <person name="Tripathy S."/>
            <person name="Wawra S."/>
            <person name="van West P."/>
            <person name="Whitty B.R."/>
            <person name="Coutinho P.M."/>
            <person name="Henrissat B."/>
            <person name="Martin F."/>
            <person name="Thomas P.D."/>
            <person name="Tyler B.M."/>
            <person name="De Vries R.P."/>
            <person name="Kamoun S."/>
            <person name="Yandell M."/>
            <person name="Tisserat N."/>
            <person name="Buell C.R."/>
        </authorList>
    </citation>
    <scope>NUCLEOTIDE SEQUENCE</scope>
    <source>
        <strain evidence="2">DAOM:BR144</strain>
    </source>
</reference>
<sequence>MALHNQSVDENEVKRFVRYGKHLRQLLLPVFEDLQFRVAFRLLPVRSRFFFLRDIDPRITYCIQDGCNDVETEQHLFFECTLASRVWEHLLLLMRPLFRNQPTWTVITLARKPSIHGDWKECKDIVCDVWHMLRAVALHFIWSDRNRCLFDGRQPTPATPALSIIFATVSAHIRHYIRRKYESTDVSRLQKVIRTMKLYQPFEDFATAHPSMLELRQR</sequence>
<dbReference type="VEuPathDB" id="FungiDB:PYU1_G013966"/>
<keyword evidence="2" id="KW-1185">Reference proteome</keyword>
<dbReference type="InParanoid" id="K3X9U6"/>
<evidence type="ECO:0000313" key="2">
    <source>
        <dbReference type="Proteomes" id="UP000019132"/>
    </source>
</evidence>
<dbReference type="AlphaFoldDB" id="K3X9U6"/>
<dbReference type="Proteomes" id="UP000019132">
    <property type="component" value="Unassembled WGS sequence"/>
</dbReference>
<name>K3X9U6_GLOUD</name>
<organism evidence="1 2">
    <name type="scientific">Globisporangium ultimum (strain ATCC 200006 / CBS 805.95 / DAOM BR144)</name>
    <name type="common">Pythium ultimum</name>
    <dbReference type="NCBI Taxonomy" id="431595"/>
    <lineage>
        <taxon>Eukaryota</taxon>
        <taxon>Sar</taxon>
        <taxon>Stramenopiles</taxon>
        <taxon>Oomycota</taxon>
        <taxon>Peronosporomycetes</taxon>
        <taxon>Pythiales</taxon>
        <taxon>Pythiaceae</taxon>
        <taxon>Globisporangium</taxon>
    </lineage>
</organism>
<proteinExistence type="predicted"/>
<evidence type="ECO:0008006" key="3">
    <source>
        <dbReference type="Google" id="ProtNLM"/>
    </source>
</evidence>
<dbReference type="EMBL" id="GL376616">
    <property type="status" value="NOT_ANNOTATED_CDS"/>
    <property type="molecule type" value="Genomic_DNA"/>
</dbReference>
<protein>
    <recommendedName>
        <fullName evidence="3">Reverse transcriptase zinc-binding domain-containing protein</fullName>
    </recommendedName>
</protein>
<dbReference type="HOGENOM" id="CLU_082001_0_0_1"/>
<dbReference type="EnsemblProtists" id="PYU1_T013995">
    <property type="protein sequence ID" value="PYU1_T013995"/>
    <property type="gene ID" value="PYU1_G013966"/>
</dbReference>
<accession>K3X9U6</accession>
<dbReference type="eggNOG" id="ENOG502SGYP">
    <property type="taxonomic scope" value="Eukaryota"/>
</dbReference>
<reference evidence="2" key="2">
    <citation type="submission" date="2010-04" db="EMBL/GenBank/DDBJ databases">
        <authorList>
            <person name="Buell R."/>
            <person name="Hamilton J."/>
            <person name="Hostetler J."/>
        </authorList>
    </citation>
    <scope>NUCLEOTIDE SEQUENCE [LARGE SCALE GENOMIC DNA]</scope>
    <source>
        <strain evidence="2">DAOM:BR144</strain>
    </source>
</reference>
<dbReference type="OMA" id="SAHIRHY"/>